<protein>
    <submittedName>
        <fullName evidence="1">RUN domain-containing protein</fullName>
    </submittedName>
</protein>
<proteinExistence type="predicted"/>
<dbReference type="AlphaFoldDB" id="A0A0N4VUY7"/>
<dbReference type="WBParaSite" id="HPLM_0000110401-mRNA-1">
    <property type="protein sequence ID" value="HPLM_0000110401-mRNA-1"/>
    <property type="gene ID" value="HPLM_0000110401"/>
</dbReference>
<accession>A0A0N4VUY7</accession>
<sequence length="60" mass="7150">LCELLLRDSDHFVEYNPWFSHTVLQNLFKCSISQGRPDHSAPRIWLEHAVLAFLPWRVLF</sequence>
<reference evidence="1" key="1">
    <citation type="submission" date="2017-02" db="UniProtKB">
        <authorList>
            <consortium name="WormBaseParasite"/>
        </authorList>
    </citation>
    <scope>IDENTIFICATION</scope>
</reference>
<name>A0A0N4VUY7_HAEPC</name>
<evidence type="ECO:0000313" key="1">
    <source>
        <dbReference type="WBParaSite" id="HPLM_0000110401-mRNA-1"/>
    </source>
</evidence>
<organism evidence="1">
    <name type="scientific">Haemonchus placei</name>
    <name type="common">Barber's pole worm</name>
    <dbReference type="NCBI Taxonomy" id="6290"/>
    <lineage>
        <taxon>Eukaryota</taxon>
        <taxon>Metazoa</taxon>
        <taxon>Ecdysozoa</taxon>
        <taxon>Nematoda</taxon>
        <taxon>Chromadorea</taxon>
        <taxon>Rhabditida</taxon>
        <taxon>Rhabditina</taxon>
        <taxon>Rhabditomorpha</taxon>
        <taxon>Strongyloidea</taxon>
        <taxon>Trichostrongylidae</taxon>
        <taxon>Haemonchus</taxon>
    </lineage>
</organism>